<feature type="binding site" evidence="11">
    <location>
        <position position="70"/>
    </location>
    <ligand>
        <name>GTP</name>
        <dbReference type="ChEBI" id="CHEBI:37565"/>
    </ligand>
</feature>
<name>A0A7S2SDS1_9STRA</name>
<keyword evidence="7" id="KW-0653">Protein transport</keyword>
<dbReference type="GO" id="GO:0005794">
    <property type="term" value="C:Golgi apparatus"/>
    <property type="evidence" value="ECO:0007669"/>
    <property type="project" value="UniProtKB-SubCell"/>
</dbReference>
<evidence type="ECO:0000256" key="1">
    <source>
        <dbReference type="ARBA" id="ARBA00004555"/>
    </source>
</evidence>
<dbReference type="InterPro" id="IPR024156">
    <property type="entry name" value="Small_GTPase_ARF"/>
</dbReference>
<comment type="similarity">
    <text evidence="2 13">Belongs to the small GTPase superfamily. Arf family.</text>
</comment>
<evidence type="ECO:0000256" key="11">
    <source>
        <dbReference type="PIRSR" id="PIRSR606689-1"/>
    </source>
</evidence>
<sequence>MGNKVSRSYRAFRARKLRRFILVGLDNSGKTTLKEHMLGLNKEGTVPTMEAEHFQVKFGGYTFLVTDLGGQVHLRHFWRHHYTGAQGVIFVVDATDPDRFADAKEELRSIFSDDQLDSVPLVVFANKQDKGNAASKDEVFKAVCPDKEKMRNRAVMVVACSILNGEGVYDGLKWLTQVSDRV</sequence>
<dbReference type="InterPro" id="IPR027417">
    <property type="entry name" value="P-loop_NTPase"/>
</dbReference>
<dbReference type="SMART" id="SM00178">
    <property type="entry name" value="SAR"/>
    <property type="match status" value="1"/>
</dbReference>
<evidence type="ECO:0000256" key="9">
    <source>
        <dbReference type="ARBA" id="ARBA00023134"/>
    </source>
</evidence>
<gene>
    <name evidence="14" type="ORF">QSP1433_LOCUS13116</name>
</gene>
<keyword evidence="10" id="KW-0449">Lipoprotein</keyword>
<comment type="subcellular location">
    <subcellularLocation>
        <location evidence="1">Golgi apparatus</location>
    </subcellularLocation>
</comment>
<evidence type="ECO:0000256" key="8">
    <source>
        <dbReference type="ARBA" id="ARBA00023034"/>
    </source>
</evidence>
<keyword evidence="5 11" id="KW-0547">Nucleotide-binding</keyword>
<keyword evidence="12" id="KW-0479">Metal-binding</keyword>
<dbReference type="PRINTS" id="PR00328">
    <property type="entry name" value="SAR1GTPBP"/>
</dbReference>
<feature type="binding site" evidence="12">
    <location>
        <position position="48"/>
    </location>
    <ligand>
        <name>Mg(2+)</name>
        <dbReference type="ChEBI" id="CHEBI:18420"/>
    </ligand>
</feature>
<keyword evidence="6" id="KW-0931">ER-Golgi transport</keyword>
<evidence type="ECO:0000256" key="4">
    <source>
        <dbReference type="ARBA" id="ARBA00022707"/>
    </source>
</evidence>
<dbReference type="SUPFAM" id="SSF52540">
    <property type="entry name" value="P-loop containing nucleoside triphosphate hydrolases"/>
    <property type="match status" value="1"/>
</dbReference>
<evidence type="ECO:0008006" key="15">
    <source>
        <dbReference type="Google" id="ProtNLM"/>
    </source>
</evidence>
<keyword evidence="4" id="KW-0519">Myristate</keyword>
<feature type="binding site" evidence="12">
    <location>
        <position position="31"/>
    </location>
    <ligand>
        <name>Mg(2+)</name>
        <dbReference type="ChEBI" id="CHEBI:18420"/>
    </ligand>
</feature>
<dbReference type="CDD" id="cd00878">
    <property type="entry name" value="Arf_Arl"/>
    <property type="match status" value="1"/>
</dbReference>
<evidence type="ECO:0000256" key="10">
    <source>
        <dbReference type="ARBA" id="ARBA00023288"/>
    </source>
</evidence>
<evidence type="ECO:0000313" key="14">
    <source>
        <dbReference type="EMBL" id="CAD9697180.1"/>
    </source>
</evidence>
<dbReference type="GO" id="GO:0003924">
    <property type="term" value="F:GTPase activity"/>
    <property type="evidence" value="ECO:0007669"/>
    <property type="project" value="InterPro"/>
</dbReference>
<evidence type="ECO:0000256" key="6">
    <source>
        <dbReference type="ARBA" id="ARBA00022892"/>
    </source>
</evidence>
<dbReference type="GO" id="GO:0015031">
    <property type="term" value="P:protein transport"/>
    <property type="evidence" value="ECO:0007669"/>
    <property type="project" value="UniProtKB-KW"/>
</dbReference>
<evidence type="ECO:0000256" key="5">
    <source>
        <dbReference type="ARBA" id="ARBA00022741"/>
    </source>
</evidence>
<evidence type="ECO:0000256" key="7">
    <source>
        <dbReference type="ARBA" id="ARBA00022927"/>
    </source>
</evidence>
<proteinExistence type="inferred from homology"/>
<evidence type="ECO:0000256" key="2">
    <source>
        <dbReference type="ARBA" id="ARBA00010290"/>
    </source>
</evidence>
<keyword evidence="8" id="KW-0333">Golgi apparatus</keyword>
<feature type="binding site" evidence="11">
    <location>
        <begin position="24"/>
        <end position="31"/>
    </location>
    <ligand>
        <name>GTP</name>
        <dbReference type="ChEBI" id="CHEBI:37565"/>
    </ligand>
</feature>
<protein>
    <recommendedName>
        <fullName evidence="15">ADP-ribosylation factor</fullName>
    </recommendedName>
</protein>
<dbReference type="InterPro" id="IPR005225">
    <property type="entry name" value="Small_GTP-bd"/>
</dbReference>
<dbReference type="FunFam" id="3.40.50.300:FF:003500">
    <property type="entry name" value="ADP-ribosylation factor 1"/>
    <property type="match status" value="1"/>
</dbReference>
<dbReference type="AlphaFoldDB" id="A0A7S2SDS1"/>
<dbReference type="Gene3D" id="3.40.50.300">
    <property type="entry name" value="P-loop containing nucleotide triphosphate hydrolases"/>
    <property type="match status" value="1"/>
</dbReference>
<organism evidence="14">
    <name type="scientific">Mucochytrium quahogii</name>
    <dbReference type="NCBI Taxonomy" id="96639"/>
    <lineage>
        <taxon>Eukaryota</taxon>
        <taxon>Sar</taxon>
        <taxon>Stramenopiles</taxon>
        <taxon>Bigyra</taxon>
        <taxon>Labyrinthulomycetes</taxon>
        <taxon>Thraustochytrida</taxon>
        <taxon>Thraustochytriidae</taxon>
        <taxon>Mucochytrium</taxon>
    </lineage>
</organism>
<dbReference type="SMART" id="SM00177">
    <property type="entry name" value="ARF"/>
    <property type="match status" value="1"/>
</dbReference>
<keyword evidence="12" id="KW-0460">Magnesium</keyword>
<accession>A0A7S2SDS1</accession>
<keyword evidence="9 11" id="KW-0342">GTP-binding</keyword>
<evidence type="ECO:0000256" key="12">
    <source>
        <dbReference type="PIRSR" id="PIRSR606689-2"/>
    </source>
</evidence>
<evidence type="ECO:0000256" key="3">
    <source>
        <dbReference type="ARBA" id="ARBA00022448"/>
    </source>
</evidence>
<dbReference type="NCBIfam" id="TIGR00231">
    <property type="entry name" value="small_GTP"/>
    <property type="match status" value="1"/>
</dbReference>
<keyword evidence="3" id="KW-0813">Transport</keyword>
<evidence type="ECO:0000256" key="13">
    <source>
        <dbReference type="RuleBase" id="RU003925"/>
    </source>
</evidence>
<dbReference type="Pfam" id="PF00025">
    <property type="entry name" value="Arf"/>
    <property type="match status" value="1"/>
</dbReference>
<dbReference type="InterPro" id="IPR006689">
    <property type="entry name" value="Small_GTPase_ARF/SAR"/>
</dbReference>
<dbReference type="PROSITE" id="PS51417">
    <property type="entry name" value="ARF"/>
    <property type="match status" value="1"/>
</dbReference>
<dbReference type="GO" id="GO:0046872">
    <property type="term" value="F:metal ion binding"/>
    <property type="evidence" value="ECO:0007669"/>
    <property type="project" value="UniProtKB-KW"/>
</dbReference>
<dbReference type="GO" id="GO:0005525">
    <property type="term" value="F:GTP binding"/>
    <property type="evidence" value="ECO:0007669"/>
    <property type="project" value="UniProtKB-KW"/>
</dbReference>
<dbReference type="GO" id="GO:0016192">
    <property type="term" value="P:vesicle-mediated transport"/>
    <property type="evidence" value="ECO:0007669"/>
    <property type="project" value="UniProtKB-KW"/>
</dbReference>
<feature type="binding site" evidence="11">
    <location>
        <begin position="126"/>
        <end position="129"/>
    </location>
    <ligand>
        <name>GTP</name>
        <dbReference type="ChEBI" id="CHEBI:37565"/>
    </ligand>
</feature>
<reference evidence="14" key="1">
    <citation type="submission" date="2021-01" db="EMBL/GenBank/DDBJ databases">
        <authorList>
            <person name="Corre E."/>
            <person name="Pelletier E."/>
            <person name="Niang G."/>
            <person name="Scheremetjew M."/>
            <person name="Finn R."/>
            <person name="Kale V."/>
            <person name="Holt S."/>
            <person name="Cochrane G."/>
            <person name="Meng A."/>
            <person name="Brown T."/>
            <person name="Cohen L."/>
        </authorList>
    </citation>
    <scope>NUCLEOTIDE SEQUENCE</scope>
    <source>
        <strain evidence="14">NY070348D</strain>
    </source>
</reference>
<dbReference type="EMBL" id="HBHK01020651">
    <property type="protein sequence ID" value="CAD9697180.1"/>
    <property type="molecule type" value="Transcribed_RNA"/>
</dbReference>
<dbReference type="PANTHER" id="PTHR11711">
    <property type="entry name" value="ADP RIBOSYLATION FACTOR-RELATED"/>
    <property type="match status" value="1"/>
</dbReference>